<comment type="caution">
    <text evidence="2">The sequence shown here is derived from an EMBL/GenBank/DDBJ whole genome shotgun (WGS) entry which is preliminary data.</text>
</comment>
<keyword evidence="1" id="KW-0472">Membrane</keyword>
<protein>
    <submittedName>
        <fullName evidence="2">Uncharacterized protein</fullName>
    </submittedName>
</protein>
<proteinExistence type="predicted"/>
<organism evidence="2 3">
    <name type="scientific">Paenibacillus albilobatus</name>
    <dbReference type="NCBI Taxonomy" id="2716884"/>
    <lineage>
        <taxon>Bacteria</taxon>
        <taxon>Bacillati</taxon>
        <taxon>Bacillota</taxon>
        <taxon>Bacilli</taxon>
        <taxon>Bacillales</taxon>
        <taxon>Paenibacillaceae</taxon>
        <taxon>Paenibacillus</taxon>
    </lineage>
</organism>
<dbReference type="Proteomes" id="UP000679779">
    <property type="component" value="Unassembled WGS sequence"/>
</dbReference>
<reference evidence="2" key="1">
    <citation type="submission" date="2021-03" db="EMBL/GenBank/DDBJ databases">
        <title>Antimicrobial resistance genes in bacteria isolated from Japanese honey, and their potential for conferring macrolide and lincosamide resistance in the American foulbrood pathogen Paenibacillus larvae.</title>
        <authorList>
            <person name="Okamoto M."/>
            <person name="Kumagai M."/>
            <person name="Kanamori H."/>
            <person name="Takamatsu D."/>
        </authorList>
    </citation>
    <scope>NUCLEOTIDE SEQUENCE</scope>
    <source>
        <strain evidence="2">J2TS6</strain>
    </source>
</reference>
<accession>A0A920CBE4</accession>
<evidence type="ECO:0000313" key="3">
    <source>
        <dbReference type="Proteomes" id="UP000679779"/>
    </source>
</evidence>
<evidence type="ECO:0000256" key="1">
    <source>
        <dbReference type="SAM" id="Phobius"/>
    </source>
</evidence>
<name>A0A920CBE4_9BACL</name>
<dbReference type="RefSeq" id="WP_160040601.1">
    <property type="nucleotide sequence ID" value="NZ_BORQ01000001.1"/>
</dbReference>
<dbReference type="AlphaFoldDB" id="A0A920CBE4"/>
<gene>
    <name evidence="2" type="ORF">J2TS6_15730</name>
</gene>
<dbReference type="EMBL" id="BORQ01000001">
    <property type="protein sequence ID" value="GIO30432.1"/>
    <property type="molecule type" value="Genomic_DNA"/>
</dbReference>
<sequence length="68" mass="7414">MFWLLVIAVAVMIGGFIATMMIGQSKSNKDSDPNYFKQTGKKWGRLSGIYVACIVVLAVIMIMIGTGK</sequence>
<feature type="transmembrane region" description="Helical" evidence="1">
    <location>
        <begin position="6"/>
        <end position="23"/>
    </location>
</feature>
<keyword evidence="3" id="KW-1185">Reference proteome</keyword>
<keyword evidence="1" id="KW-1133">Transmembrane helix</keyword>
<evidence type="ECO:0000313" key="2">
    <source>
        <dbReference type="EMBL" id="GIO30432.1"/>
    </source>
</evidence>
<keyword evidence="1" id="KW-0812">Transmembrane</keyword>
<feature type="transmembrane region" description="Helical" evidence="1">
    <location>
        <begin position="43"/>
        <end position="64"/>
    </location>
</feature>